<dbReference type="Gene3D" id="3.90.550.10">
    <property type="entry name" value="Spore Coat Polysaccharide Biosynthesis Protein SpsA, Chain A"/>
    <property type="match status" value="1"/>
</dbReference>
<reference evidence="2 3" key="1">
    <citation type="submission" date="2020-08" db="EMBL/GenBank/DDBJ databases">
        <title>Genomic Encyclopedia of Type Strains, Phase IV (KMG-IV): sequencing the most valuable type-strain genomes for metagenomic binning, comparative biology and taxonomic classification.</title>
        <authorList>
            <person name="Goeker M."/>
        </authorList>
    </citation>
    <scope>NUCLEOTIDE SEQUENCE [LARGE SCALE GENOMIC DNA]</scope>
    <source>
        <strain evidence="2 3">DSM 2461</strain>
    </source>
</reference>
<evidence type="ECO:0000313" key="3">
    <source>
        <dbReference type="Proteomes" id="UP000587760"/>
    </source>
</evidence>
<evidence type="ECO:0000259" key="1">
    <source>
        <dbReference type="Pfam" id="PF00483"/>
    </source>
</evidence>
<dbReference type="Proteomes" id="UP000587760">
    <property type="component" value="Unassembled WGS sequence"/>
</dbReference>
<protein>
    <submittedName>
        <fullName evidence="2">NDP-sugar pyrophosphorylase family protein</fullName>
    </submittedName>
</protein>
<dbReference type="Pfam" id="PF00483">
    <property type="entry name" value="NTP_transferase"/>
    <property type="match status" value="1"/>
</dbReference>
<proteinExistence type="predicted"/>
<dbReference type="RefSeq" id="WP_184742689.1">
    <property type="nucleotide sequence ID" value="NZ_JACHGJ010000001.1"/>
</dbReference>
<dbReference type="EMBL" id="JACHGJ010000001">
    <property type="protein sequence ID" value="MBB6478653.1"/>
    <property type="molecule type" value="Genomic_DNA"/>
</dbReference>
<organism evidence="2 3">
    <name type="scientific">Spirochaeta isovalerica</name>
    <dbReference type="NCBI Taxonomy" id="150"/>
    <lineage>
        <taxon>Bacteria</taxon>
        <taxon>Pseudomonadati</taxon>
        <taxon>Spirochaetota</taxon>
        <taxon>Spirochaetia</taxon>
        <taxon>Spirochaetales</taxon>
        <taxon>Spirochaetaceae</taxon>
        <taxon>Spirochaeta</taxon>
    </lineage>
</organism>
<accession>A0A841R4C5</accession>
<feature type="domain" description="Nucleotidyl transferase" evidence="1">
    <location>
        <begin position="6"/>
        <end position="230"/>
    </location>
</feature>
<dbReference type="SUPFAM" id="SSF53448">
    <property type="entry name" value="Nucleotide-diphospho-sugar transferases"/>
    <property type="match status" value="1"/>
</dbReference>
<dbReference type="InterPro" id="IPR029044">
    <property type="entry name" value="Nucleotide-diphossugar_trans"/>
</dbReference>
<keyword evidence="3" id="KW-1185">Reference proteome</keyword>
<dbReference type="InterPro" id="IPR005835">
    <property type="entry name" value="NTP_transferase_dom"/>
</dbReference>
<dbReference type="AlphaFoldDB" id="A0A841R4C5"/>
<gene>
    <name evidence="2" type="ORF">HNR50_000286</name>
</gene>
<comment type="caution">
    <text evidence="2">The sequence shown here is derived from an EMBL/GenBank/DDBJ whole genome shotgun (WGS) entry which is preliminary data.</text>
</comment>
<evidence type="ECO:0000313" key="2">
    <source>
        <dbReference type="EMBL" id="MBB6478653.1"/>
    </source>
</evidence>
<name>A0A841R4C5_9SPIO</name>
<sequence>MKPVLVVMAAGMGSRYGGIKQIEPVGPNGEAIIDYSIYDAVRSGFSEVVFIIRKAIEEDFKKYIGSRFADKIKVTYCFQQLDSQLPDGFVIPEGREKPWGTGQAVLCARDVVNAPFVVINADDFYGSDAFAKTAEYLREIPSDSMEFAMAGYPIVNTLSDYGSVSRGICAVDENLFLSSIEEHVKISREGNRIVSRQPGEPELELTGSETVSMNFWCLTPKVFDYLDTYFKDFLKEKGRELKSEIYLPIVLGDMSDKGDCSVKVIKTESDWFGVTYKEDKPLVVESISGLIKSGVYPSPLWK</sequence>